<organism evidence="1 2">
    <name type="scientific">Solanum commersonii</name>
    <name type="common">Commerson's wild potato</name>
    <name type="synonym">Commerson's nightshade</name>
    <dbReference type="NCBI Taxonomy" id="4109"/>
    <lineage>
        <taxon>Eukaryota</taxon>
        <taxon>Viridiplantae</taxon>
        <taxon>Streptophyta</taxon>
        <taxon>Embryophyta</taxon>
        <taxon>Tracheophyta</taxon>
        <taxon>Spermatophyta</taxon>
        <taxon>Magnoliopsida</taxon>
        <taxon>eudicotyledons</taxon>
        <taxon>Gunneridae</taxon>
        <taxon>Pentapetalae</taxon>
        <taxon>asterids</taxon>
        <taxon>lamiids</taxon>
        <taxon>Solanales</taxon>
        <taxon>Solanaceae</taxon>
        <taxon>Solanoideae</taxon>
        <taxon>Solaneae</taxon>
        <taxon>Solanum</taxon>
    </lineage>
</organism>
<keyword evidence="2" id="KW-1185">Reference proteome</keyword>
<reference evidence="1 2" key="1">
    <citation type="submission" date="2020-09" db="EMBL/GenBank/DDBJ databases">
        <title>De no assembly of potato wild relative species, Solanum commersonii.</title>
        <authorList>
            <person name="Cho K."/>
        </authorList>
    </citation>
    <scope>NUCLEOTIDE SEQUENCE [LARGE SCALE GENOMIC DNA]</scope>
    <source>
        <strain evidence="1">LZ3.2</strain>
        <tissue evidence="1">Leaf</tissue>
    </source>
</reference>
<accession>A0A9J5W9C2</accession>
<dbReference type="OrthoDB" id="8068875at2759"/>
<sequence length="149" mass="17272">MSIVNDFTEYMCLVRALLQQPFDSKSGEAVAMLKEIEDNLLINEGRIIKLSQPKLSLCFLIGIYAESFDDYQWIIEHKEVANFKVRRHFTTRMLEEARGGNKEESYEMLINKSELLEVSFEYTIVKDPTLLLGDLLLQFEHEEATGLEC</sequence>
<comment type="caution">
    <text evidence="1">The sequence shown here is derived from an EMBL/GenBank/DDBJ whole genome shotgun (WGS) entry which is preliminary data.</text>
</comment>
<name>A0A9J5W9C2_SOLCO</name>
<proteinExistence type="predicted"/>
<dbReference type="AlphaFoldDB" id="A0A9J5W9C2"/>
<evidence type="ECO:0000313" key="2">
    <source>
        <dbReference type="Proteomes" id="UP000824120"/>
    </source>
</evidence>
<dbReference type="Proteomes" id="UP000824120">
    <property type="component" value="Chromosome 12"/>
</dbReference>
<protein>
    <submittedName>
        <fullName evidence="1">Uncharacterized protein</fullName>
    </submittedName>
</protein>
<dbReference type="EMBL" id="JACXVP010000012">
    <property type="protein sequence ID" value="KAG5572283.1"/>
    <property type="molecule type" value="Genomic_DNA"/>
</dbReference>
<evidence type="ECO:0000313" key="1">
    <source>
        <dbReference type="EMBL" id="KAG5572283.1"/>
    </source>
</evidence>
<gene>
    <name evidence="1" type="ORF">H5410_062049</name>
</gene>